<evidence type="ECO:0000256" key="2">
    <source>
        <dbReference type="ARBA" id="ARBA00022692"/>
    </source>
</evidence>
<dbReference type="AlphaFoldDB" id="A0A2H0C3M2"/>
<dbReference type="GO" id="GO:0006465">
    <property type="term" value="P:signal peptide processing"/>
    <property type="evidence" value="ECO:0007669"/>
    <property type="project" value="UniProtKB-UniRule"/>
</dbReference>
<gene>
    <name evidence="7" type="ORF">COW96_02180</name>
</gene>
<evidence type="ECO:0000256" key="1">
    <source>
        <dbReference type="ARBA" id="ARBA00004370"/>
    </source>
</evidence>
<feature type="transmembrane region" description="Helical" evidence="6">
    <location>
        <begin position="139"/>
        <end position="159"/>
    </location>
</feature>
<organism evidence="7 8">
    <name type="scientific">Candidatus Roizmanbacteria bacterium CG22_combo_CG10-13_8_21_14_all_33_16</name>
    <dbReference type="NCBI Taxonomy" id="1974859"/>
    <lineage>
        <taxon>Bacteria</taxon>
        <taxon>Candidatus Roizmaniibacteriota</taxon>
    </lineage>
</organism>
<dbReference type="GO" id="GO:0004252">
    <property type="term" value="F:serine-type endopeptidase activity"/>
    <property type="evidence" value="ECO:0007669"/>
    <property type="project" value="UniProtKB-UniRule"/>
</dbReference>
<comment type="caution">
    <text evidence="7">The sequence shown here is derived from an EMBL/GenBank/DDBJ whole genome shotgun (WGS) entry which is preliminary data.</text>
</comment>
<evidence type="ECO:0000256" key="4">
    <source>
        <dbReference type="ARBA" id="ARBA00023136"/>
    </source>
</evidence>
<feature type="transmembrane region" description="Helical" evidence="6">
    <location>
        <begin position="7"/>
        <end position="29"/>
    </location>
</feature>
<accession>A0A2H0C3M2</accession>
<dbReference type="PANTHER" id="PTHR10806">
    <property type="entry name" value="SIGNAL PEPTIDASE COMPLEX CATALYTIC SUBUNIT SEC11"/>
    <property type="match status" value="1"/>
</dbReference>
<dbReference type="SUPFAM" id="SSF51306">
    <property type="entry name" value="LexA/Signal peptidase"/>
    <property type="match status" value="1"/>
</dbReference>
<reference evidence="7 8" key="1">
    <citation type="submission" date="2017-09" db="EMBL/GenBank/DDBJ databases">
        <title>Depth-based differentiation of microbial function through sediment-hosted aquifers and enrichment of novel symbionts in the deep terrestrial subsurface.</title>
        <authorList>
            <person name="Probst A.J."/>
            <person name="Ladd B."/>
            <person name="Jarett J.K."/>
            <person name="Geller-Mcgrath D.E."/>
            <person name="Sieber C.M."/>
            <person name="Emerson J.B."/>
            <person name="Anantharaman K."/>
            <person name="Thomas B.C."/>
            <person name="Malmstrom R."/>
            <person name="Stieglmeier M."/>
            <person name="Klingl A."/>
            <person name="Woyke T."/>
            <person name="Ryan C.M."/>
            <person name="Banfield J.F."/>
        </authorList>
    </citation>
    <scope>NUCLEOTIDE SEQUENCE [LARGE SCALE GENOMIC DNA]</scope>
    <source>
        <strain evidence="7">CG22_combo_CG10-13_8_21_14_all_33_16</strain>
    </source>
</reference>
<dbReference type="InterPro" id="IPR001733">
    <property type="entry name" value="Peptidase_S26B"/>
</dbReference>
<dbReference type="EC" id="3.4.21.89" evidence="5"/>
<proteinExistence type="predicted"/>
<dbReference type="Gene3D" id="2.10.109.10">
    <property type="entry name" value="Umud Fragment, subunit A"/>
    <property type="match status" value="1"/>
</dbReference>
<dbReference type="CDD" id="cd06462">
    <property type="entry name" value="Peptidase_S24_S26"/>
    <property type="match status" value="1"/>
</dbReference>
<dbReference type="PRINTS" id="PR00728">
    <property type="entry name" value="SIGNALPTASE"/>
</dbReference>
<evidence type="ECO:0000313" key="7">
    <source>
        <dbReference type="EMBL" id="PIP64502.1"/>
    </source>
</evidence>
<evidence type="ECO:0000256" key="6">
    <source>
        <dbReference type="SAM" id="Phobius"/>
    </source>
</evidence>
<dbReference type="EMBL" id="PCTD01000090">
    <property type="protein sequence ID" value="PIP64502.1"/>
    <property type="molecule type" value="Genomic_DNA"/>
</dbReference>
<name>A0A2H0C3M2_9BACT</name>
<evidence type="ECO:0000313" key="8">
    <source>
        <dbReference type="Proteomes" id="UP000230802"/>
    </source>
</evidence>
<evidence type="ECO:0000256" key="3">
    <source>
        <dbReference type="ARBA" id="ARBA00022989"/>
    </source>
</evidence>
<keyword evidence="4 6" id="KW-0472">Membrane</keyword>
<dbReference type="Proteomes" id="UP000230802">
    <property type="component" value="Unassembled WGS sequence"/>
</dbReference>
<dbReference type="GO" id="GO:0016020">
    <property type="term" value="C:membrane"/>
    <property type="evidence" value="ECO:0007669"/>
    <property type="project" value="UniProtKB-SubCell"/>
</dbReference>
<evidence type="ECO:0000256" key="5">
    <source>
        <dbReference type="NCBIfam" id="TIGR02228"/>
    </source>
</evidence>
<dbReference type="NCBIfam" id="TIGR02228">
    <property type="entry name" value="sigpep_I_arch"/>
    <property type="match status" value="1"/>
</dbReference>
<keyword evidence="2 6" id="KW-0812">Transmembrane</keyword>
<dbReference type="InterPro" id="IPR036286">
    <property type="entry name" value="LexA/Signal_pep-like_sf"/>
</dbReference>
<sequence length="164" mass="18038">MHSPIKFVFELISWLFIGAIALLVVFTIGSNTNILGGYKSFMVLSGSMEPTINIGDIVIAHRQINYFKNDTITFYGPENRVVTHRIALIKEQDGNTTIITKGDANRSIDSDTITPNKIIGKVIFIIPKLGFVVSFSRTIPGLILLILVPAIALIANELLKLKNA</sequence>
<comment type="subcellular location">
    <subcellularLocation>
        <location evidence="1">Membrane</location>
    </subcellularLocation>
</comment>
<dbReference type="PANTHER" id="PTHR10806:SF6">
    <property type="entry name" value="SIGNAL PEPTIDASE COMPLEX CATALYTIC SUBUNIT SEC11"/>
    <property type="match status" value="1"/>
</dbReference>
<dbReference type="GO" id="GO:0009003">
    <property type="term" value="F:signal peptidase activity"/>
    <property type="evidence" value="ECO:0007669"/>
    <property type="project" value="UniProtKB-EC"/>
</dbReference>
<protein>
    <recommendedName>
        <fullName evidence="5">Signal peptidase I</fullName>
        <ecNumber evidence="5">3.4.21.89</ecNumber>
    </recommendedName>
</protein>
<keyword evidence="3 6" id="KW-1133">Transmembrane helix</keyword>